<dbReference type="GO" id="GO:0016740">
    <property type="term" value="F:transferase activity"/>
    <property type="evidence" value="ECO:0007669"/>
    <property type="project" value="UniProtKB-KW"/>
</dbReference>
<accession>V9Z0H2</accession>
<organism evidence="2">
    <name type="scientific">Streptomyces sp. FR1</name>
    <dbReference type="NCBI Taxonomy" id="349971"/>
    <lineage>
        <taxon>Bacteria</taxon>
        <taxon>Bacillati</taxon>
        <taxon>Actinomycetota</taxon>
        <taxon>Actinomycetes</taxon>
        <taxon>Kitasatosporales</taxon>
        <taxon>Streptomycetaceae</taxon>
        <taxon>Streptomyces</taxon>
    </lineage>
</organism>
<protein>
    <submittedName>
        <fullName evidence="2">Aminoglycoside phosphotransferase</fullName>
    </submittedName>
</protein>
<dbReference type="Gene3D" id="3.90.1200.10">
    <property type="match status" value="1"/>
</dbReference>
<dbReference type="PANTHER" id="PTHR21310:SF40">
    <property type="entry name" value="AMINOGLYCOSIDE PHOSPHOTRANSFERASE DOMAIN-CONTAINING PROTEIN-RELATED"/>
    <property type="match status" value="1"/>
</dbReference>
<keyword evidence="2" id="KW-0614">Plasmid</keyword>
<keyword evidence="2" id="KW-0808">Transferase</keyword>
<dbReference type="PANTHER" id="PTHR21310">
    <property type="entry name" value="AMINOGLYCOSIDE PHOSPHOTRANSFERASE-RELATED-RELATED"/>
    <property type="match status" value="1"/>
</dbReference>
<dbReference type="Pfam" id="PF01636">
    <property type="entry name" value="APH"/>
    <property type="match status" value="1"/>
</dbReference>
<proteinExistence type="predicted"/>
<evidence type="ECO:0000259" key="1">
    <source>
        <dbReference type="Pfam" id="PF01636"/>
    </source>
</evidence>
<evidence type="ECO:0000313" key="2">
    <source>
        <dbReference type="EMBL" id="AHE39085.1"/>
    </source>
</evidence>
<sequence>MTTSAEARARHVLEQACTGAGLAADGAEPVRLAENQIWRLPGQQVIVRVAREGQAPAARREVRVARWLAENNVPAVRLVDVLQPVEVDGCPVTFWEELPPHEHGTTSDVAQLLRQLHTLPVPDLDLGYLKPFVRIRERLEAAATLDRADVSWLHGLHQELEAAWADRPAGRPGCAVHGDAWPGNLVRLIGGGRRIMDLERFSLGPPEWDLVSTAVRAKTTGAVTAIEYDAFCETYGYDVTEWGGYGILAGARELRMVTYAAQHAASNPGWAEQAQHRVDCLRGRRGPRPWNWKGIL</sequence>
<dbReference type="RefSeq" id="WP_024126466.1">
    <property type="nucleotide sequence ID" value="NC_023283.1"/>
</dbReference>
<reference evidence="2" key="1">
    <citation type="submission" date="2013-09" db="EMBL/GenBank/DDBJ databases">
        <title>Complete nucleotide sequence of Streptomyces linear plasmid pFRL3.</title>
        <authorList>
            <person name="Chen Z."/>
            <person name="Fang P."/>
            <person name="Qin Z."/>
        </authorList>
    </citation>
    <scope>NUCLEOTIDE SEQUENCE</scope>
    <source>
        <plasmid evidence="2">pFRL3</plasmid>
    </source>
</reference>
<gene>
    <name evidence="2" type="ORF">pFRL3_308</name>
</gene>
<dbReference type="AlphaFoldDB" id="V9Z0H2"/>
<dbReference type="InterPro" id="IPR051678">
    <property type="entry name" value="AGP_Transferase"/>
</dbReference>
<dbReference type="InterPro" id="IPR011009">
    <property type="entry name" value="Kinase-like_dom_sf"/>
</dbReference>
<geneLocation type="plasmid" evidence="2">
    <name>pFRL3</name>
</geneLocation>
<dbReference type="SUPFAM" id="SSF56112">
    <property type="entry name" value="Protein kinase-like (PK-like)"/>
    <property type="match status" value="1"/>
</dbReference>
<dbReference type="InterPro" id="IPR002575">
    <property type="entry name" value="Aminoglycoside_PTrfase"/>
</dbReference>
<dbReference type="EMBL" id="KF602048">
    <property type="protein sequence ID" value="AHE39085.1"/>
    <property type="molecule type" value="Genomic_DNA"/>
</dbReference>
<feature type="domain" description="Aminoglycoside phosphotransferase" evidence="1">
    <location>
        <begin position="39"/>
        <end position="241"/>
    </location>
</feature>
<name>V9Z0H2_9ACTN</name>